<comment type="caution">
    <text evidence="2">The sequence shown here is derived from an EMBL/GenBank/DDBJ whole genome shotgun (WGS) entry which is preliminary data.</text>
</comment>
<dbReference type="Pfam" id="PF07254">
    <property type="entry name" value="Cpta_toxin"/>
    <property type="match status" value="1"/>
</dbReference>
<sequence>MWVEVKQSRYLLAFIIVVHVLVTLSCLLLPVTIASKMLLSFLPVCSLYFYLKRYTQGFYTFTLRHTEEFSWELVEHNDYSYLRILKSSVLTSFIIILQVEIDKKHRSLLICRDAVSAETYRQLFVALKIMTLE</sequence>
<evidence type="ECO:0008006" key="4">
    <source>
        <dbReference type="Google" id="ProtNLM"/>
    </source>
</evidence>
<organism evidence="2 3">
    <name type="scientific">Methyloprofundus sedimenti</name>
    <dbReference type="NCBI Taxonomy" id="1420851"/>
    <lineage>
        <taxon>Bacteria</taxon>
        <taxon>Pseudomonadati</taxon>
        <taxon>Pseudomonadota</taxon>
        <taxon>Gammaproteobacteria</taxon>
        <taxon>Methylococcales</taxon>
        <taxon>Methylococcaceae</taxon>
        <taxon>Methyloprofundus</taxon>
    </lineage>
</organism>
<evidence type="ECO:0000313" key="3">
    <source>
        <dbReference type="Proteomes" id="UP000191980"/>
    </source>
</evidence>
<gene>
    <name evidence="2" type="ORF">AU255_07375</name>
</gene>
<keyword evidence="3" id="KW-1185">Reference proteome</keyword>
<name>A0A1V8M7Z9_9GAMM</name>
<evidence type="ECO:0000313" key="2">
    <source>
        <dbReference type="EMBL" id="OQK17677.1"/>
    </source>
</evidence>
<dbReference type="Proteomes" id="UP000191980">
    <property type="component" value="Unassembled WGS sequence"/>
</dbReference>
<feature type="transmembrane region" description="Helical" evidence="1">
    <location>
        <begin position="12"/>
        <end position="33"/>
    </location>
</feature>
<accession>A0A1V8M7Z9</accession>
<dbReference type="InterPro" id="IPR009883">
    <property type="entry name" value="YgfX"/>
</dbReference>
<dbReference type="AlphaFoldDB" id="A0A1V8M7Z9"/>
<keyword evidence="1" id="KW-0472">Membrane</keyword>
<dbReference type="EMBL" id="LPUF01000001">
    <property type="protein sequence ID" value="OQK17677.1"/>
    <property type="molecule type" value="Genomic_DNA"/>
</dbReference>
<evidence type="ECO:0000256" key="1">
    <source>
        <dbReference type="SAM" id="Phobius"/>
    </source>
</evidence>
<reference evidence="2 3" key="1">
    <citation type="submission" date="2015-12" db="EMBL/GenBank/DDBJ databases">
        <authorList>
            <person name="Shamseldin A."/>
            <person name="Moawad H."/>
            <person name="Abd El-Rahim W.M."/>
            <person name="Sadowsky M.J."/>
        </authorList>
    </citation>
    <scope>NUCLEOTIDE SEQUENCE [LARGE SCALE GENOMIC DNA]</scope>
    <source>
        <strain evidence="2 3">WF1</strain>
    </source>
</reference>
<dbReference type="PROSITE" id="PS51257">
    <property type="entry name" value="PROKAR_LIPOPROTEIN"/>
    <property type="match status" value="1"/>
</dbReference>
<protein>
    <recommendedName>
        <fullName evidence="4">Toxin CptA</fullName>
    </recommendedName>
</protein>
<dbReference type="STRING" id="1420851.AU255_07375"/>
<proteinExistence type="predicted"/>
<keyword evidence="1" id="KW-0812">Transmembrane</keyword>
<keyword evidence="1" id="KW-1133">Transmembrane helix</keyword>